<dbReference type="InterPro" id="IPR046342">
    <property type="entry name" value="CBS_dom_sf"/>
</dbReference>
<gene>
    <name evidence="3" type="ORF">GCM10010832_18200</name>
</gene>
<dbReference type="Pfam" id="PF04107">
    <property type="entry name" value="GCS2"/>
    <property type="match status" value="1"/>
</dbReference>
<proteinExistence type="predicted"/>
<dbReference type="Proteomes" id="UP000599179">
    <property type="component" value="Unassembled WGS sequence"/>
</dbReference>
<name>A0ABQ1SIA9_9FLAO</name>
<keyword evidence="1" id="KW-0129">CBS domain</keyword>
<sequence length="623" mass="71732">MSGKSINTTVDVKARKAFTYHLLKDIETLDYMLKNELFPKDEIRIGAEQELAIVDHKMKPTCKSLDILKKLESDLFTTELSQFNLEINLEPLALKAGVFKEMHKRLKSHLNYLEEKSKDFDVHFPLAGILPTIERSDFNIENITPYQRYKILNDILKQGKEDAFEIRISGVDELIMKLDSILAESCNTSFQIHLQLKPGEFKEKYNWAQMISAPVLAACTNSSLLLGRELWSETRIALFQQTVDSRNSLYLLREQRPRVTFGNDWVKECVSEIFKDDISHYPLLITADVDEESSQALNEGKPPKLKALAMHNGNIYKWNRLCYGVSEGKPHLRIENRYIPTGPTLVDEVANVAFWVGLMNAMPDAYKNLPEMMNFKSARQNFYKAAKHGVNTQFNWFGKRIAAKKLLLNELFPMAEQGLKKCGIPDEEIQFYLEIVRLRVKKGKTGSQWMSTNYNRLKKHFTKRRTAYFLTQQMLINQKKDIPAHLWRNININKKPCHVTDFIVSDVMTNELVVVHENDPVLILKHLMNWNNVQQILVENNEHQLTGIVNLRDLNFVSSSSNQSKSVKSIMQSNVIKVSPDVELIEAKELMNTHQLSILPVFADDKLVGIVTSDHFNQFSIDA</sequence>
<dbReference type="EMBL" id="BMGM01000007">
    <property type="protein sequence ID" value="GGE38315.1"/>
    <property type="molecule type" value="Genomic_DNA"/>
</dbReference>
<comment type="caution">
    <text evidence="3">The sequence shown here is derived from an EMBL/GenBank/DDBJ whole genome shotgun (WGS) entry which is preliminary data.</text>
</comment>
<dbReference type="InterPro" id="IPR000644">
    <property type="entry name" value="CBS_dom"/>
</dbReference>
<keyword evidence="4" id="KW-1185">Reference proteome</keyword>
<dbReference type="PANTHER" id="PTHR36510">
    <property type="entry name" value="GLUTAMATE--CYSTEINE LIGASE 2-RELATED"/>
    <property type="match status" value="1"/>
</dbReference>
<dbReference type="RefSeq" id="WP_188458796.1">
    <property type="nucleotide sequence ID" value="NZ_BMGM01000007.1"/>
</dbReference>
<feature type="domain" description="CBS" evidence="2">
    <location>
        <begin position="571"/>
        <end position="623"/>
    </location>
</feature>
<feature type="domain" description="CBS" evidence="2">
    <location>
        <begin position="508"/>
        <end position="564"/>
    </location>
</feature>
<evidence type="ECO:0000256" key="1">
    <source>
        <dbReference type="PROSITE-ProRule" id="PRU00703"/>
    </source>
</evidence>
<evidence type="ECO:0000259" key="2">
    <source>
        <dbReference type="PROSITE" id="PS51371"/>
    </source>
</evidence>
<accession>A0ABQ1SIA9</accession>
<reference evidence="4" key="1">
    <citation type="journal article" date="2019" name="Int. J. Syst. Evol. Microbiol.">
        <title>The Global Catalogue of Microorganisms (GCM) 10K type strain sequencing project: providing services to taxonomists for standard genome sequencing and annotation.</title>
        <authorList>
            <consortium name="The Broad Institute Genomics Platform"/>
            <consortium name="The Broad Institute Genome Sequencing Center for Infectious Disease"/>
            <person name="Wu L."/>
            <person name="Ma J."/>
        </authorList>
    </citation>
    <scope>NUCLEOTIDE SEQUENCE [LARGE SCALE GENOMIC DNA]</scope>
    <source>
        <strain evidence="4">CGMCC 1.12931</strain>
    </source>
</reference>
<organism evidence="3 4">
    <name type="scientific">Psychroflexus planctonicus</name>
    <dbReference type="NCBI Taxonomy" id="1526575"/>
    <lineage>
        <taxon>Bacteria</taxon>
        <taxon>Pseudomonadati</taxon>
        <taxon>Bacteroidota</taxon>
        <taxon>Flavobacteriia</taxon>
        <taxon>Flavobacteriales</taxon>
        <taxon>Flavobacteriaceae</taxon>
        <taxon>Psychroflexus</taxon>
    </lineage>
</organism>
<evidence type="ECO:0000313" key="3">
    <source>
        <dbReference type="EMBL" id="GGE38315.1"/>
    </source>
</evidence>
<dbReference type="SUPFAM" id="SSF55931">
    <property type="entry name" value="Glutamine synthetase/guanido kinase"/>
    <property type="match status" value="1"/>
</dbReference>
<dbReference type="PROSITE" id="PS51371">
    <property type="entry name" value="CBS"/>
    <property type="match status" value="2"/>
</dbReference>
<dbReference type="PANTHER" id="PTHR36510:SF3">
    <property type="entry name" value="CONSERVED PROTEIN"/>
    <property type="match status" value="1"/>
</dbReference>
<dbReference type="Gene3D" id="3.30.590.20">
    <property type="match status" value="1"/>
</dbReference>
<dbReference type="InterPro" id="IPR050141">
    <property type="entry name" value="GCL_type2/YbdK_subfam"/>
</dbReference>
<dbReference type="SUPFAM" id="SSF54631">
    <property type="entry name" value="CBS-domain pair"/>
    <property type="match status" value="1"/>
</dbReference>
<dbReference type="SMART" id="SM00116">
    <property type="entry name" value="CBS"/>
    <property type="match status" value="2"/>
</dbReference>
<protein>
    <recommendedName>
        <fullName evidence="2">CBS domain-containing protein</fullName>
    </recommendedName>
</protein>
<evidence type="ECO:0000313" key="4">
    <source>
        <dbReference type="Proteomes" id="UP000599179"/>
    </source>
</evidence>
<dbReference type="InterPro" id="IPR014746">
    <property type="entry name" value="Gln_synth/guanido_kin_cat_dom"/>
</dbReference>
<dbReference type="InterPro" id="IPR006336">
    <property type="entry name" value="GCS2"/>
</dbReference>
<dbReference type="Pfam" id="PF00571">
    <property type="entry name" value="CBS"/>
    <property type="match status" value="2"/>
</dbReference>
<dbReference type="Gene3D" id="3.10.580.10">
    <property type="entry name" value="CBS-domain"/>
    <property type="match status" value="1"/>
</dbReference>